<protein>
    <recommendedName>
        <fullName evidence="2">T9SS type A sorting domain-containing protein</fullName>
    </recommendedName>
</protein>
<dbReference type="Pfam" id="PF03415">
    <property type="entry name" value="Peptidase_C11"/>
    <property type="match status" value="1"/>
</dbReference>
<dbReference type="Gene3D" id="3.40.50.11970">
    <property type="match status" value="1"/>
</dbReference>
<dbReference type="InterPro" id="IPR005077">
    <property type="entry name" value="Peptidase_C11"/>
</dbReference>
<organism evidence="1">
    <name type="scientific">candidate division WOR-3 bacterium</name>
    <dbReference type="NCBI Taxonomy" id="2052148"/>
    <lineage>
        <taxon>Bacteria</taxon>
        <taxon>Bacteria division WOR-3</taxon>
    </lineage>
</organism>
<comment type="caution">
    <text evidence="1">The sequence shown here is derived from an EMBL/GenBank/DDBJ whole genome shotgun (WGS) entry which is preliminary data.</text>
</comment>
<sequence>MGIFILPLFLFAREWTVLVYMAADNSLSPWADSDLVEMEKIGSDDDLAILVQIDKPNIGARRLFIAPYQIYNLGELGVIDMCDWHTLYEFLKWGVINYPAANYLVVLWDHATGWTLKSGRSFGSDWSSGTEMSVADGELKNGLKGFYNTRGEKIEILAFDACLMQEMEVAFETKDYARIQVAPQTLWPLPGFPYDEVLSLIKENPGIGEVELAKRITGVCKDCYLNTESFAISAINLEKMAEFKNEMVKTLDKIMAGLPDARIKNLRNEVQTISLSGSHPQITDDYVDLGDFLRLLNDHISCKEADDLYRIYKETIITHHYLGDFFPRTSGLTTWFPDQYLEFKQLLDYYLGLDYTQTKWVNFLNWFYDEDDLRPGDVKLSVGAVGGDNDFRIFWSSAFDLAQINYGVIECCDTVVVFNDPCEDSVNWILSGFQLNHEKFHSGNASLFSGNSSNLNNFARTKGTINLETYGLLDLYLDYLTEDMTDSFIIEFGNFKEVYYGNSKGWINLRIILPPGNFPLKFSYRTNAVVNNGGVYVDDIKFYKLKNSKYIRSNLPDTTIYIFNKLKGDYLFAVQAIDRYGNRGSLSNFGFASIKEYAVPYSIPSPFFKDCEIVLDYPDSIKPFVYIYSISGRLIKRFNDFEFQNGKRIYWDGRDEKNREVGSGLYFVLIKGDGFNKIGKIVRQR</sequence>
<name>A0A7C4XEV0_UNCW3</name>
<gene>
    <name evidence="1" type="ORF">ENV60_05100</name>
</gene>
<dbReference type="PANTHER" id="PTHR37835:SF1">
    <property type="entry name" value="ALPHA-CLOSTRIPAIN"/>
    <property type="match status" value="1"/>
</dbReference>
<dbReference type="Gene3D" id="2.60.40.4070">
    <property type="match status" value="1"/>
</dbReference>
<evidence type="ECO:0000313" key="1">
    <source>
        <dbReference type="EMBL" id="HGV97655.1"/>
    </source>
</evidence>
<dbReference type="AlphaFoldDB" id="A0A7C4XEV0"/>
<evidence type="ECO:0008006" key="2">
    <source>
        <dbReference type="Google" id="ProtNLM"/>
    </source>
</evidence>
<accession>A0A7C4XEV0</accession>
<reference evidence="1" key="1">
    <citation type="journal article" date="2020" name="mSystems">
        <title>Genome- and Community-Level Interaction Insights into Carbon Utilization and Element Cycling Functions of Hydrothermarchaeota in Hydrothermal Sediment.</title>
        <authorList>
            <person name="Zhou Z."/>
            <person name="Liu Y."/>
            <person name="Xu W."/>
            <person name="Pan J."/>
            <person name="Luo Z.H."/>
            <person name="Li M."/>
        </authorList>
    </citation>
    <scope>NUCLEOTIDE SEQUENCE [LARGE SCALE GENOMIC DNA]</scope>
    <source>
        <strain evidence="1">SpSt-774</strain>
    </source>
</reference>
<dbReference type="EMBL" id="DTGZ01000093">
    <property type="protein sequence ID" value="HGV97655.1"/>
    <property type="molecule type" value="Genomic_DNA"/>
</dbReference>
<dbReference type="PANTHER" id="PTHR37835">
    <property type="entry name" value="ALPHA-CLOSTRIPAIN"/>
    <property type="match status" value="1"/>
</dbReference>
<proteinExistence type="predicted"/>